<evidence type="ECO:0000259" key="2">
    <source>
        <dbReference type="Pfam" id="PF20434"/>
    </source>
</evidence>
<protein>
    <submittedName>
        <fullName evidence="3">Alpha/beta hydrolase</fullName>
    </submittedName>
</protein>
<reference evidence="3" key="1">
    <citation type="submission" date="2022-04" db="EMBL/GenBank/DDBJ databases">
        <authorList>
            <person name="Ren T."/>
        </authorList>
    </citation>
    <scope>NUCLEOTIDE SEQUENCE</scope>
    <source>
        <strain evidence="3">F63249</strain>
    </source>
</reference>
<name>A0ABT0H6T0_9FLAO</name>
<evidence type="ECO:0000313" key="4">
    <source>
        <dbReference type="Proteomes" id="UP001203687"/>
    </source>
</evidence>
<keyword evidence="1 3" id="KW-0378">Hydrolase</keyword>
<dbReference type="InterPro" id="IPR029058">
    <property type="entry name" value="AB_hydrolase_fold"/>
</dbReference>
<dbReference type="SUPFAM" id="SSF53474">
    <property type="entry name" value="alpha/beta-Hydrolases"/>
    <property type="match status" value="1"/>
</dbReference>
<dbReference type="Proteomes" id="UP001203687">
    <property type="component" value="Unassembled WGS sequence"/>
</dbReference>
<gene>
    <name evidence="3" type="ORF">MUY34_03780</name>
</gene>
<accession>A0ABT0H6T0</accession>
<dbReference type="EMBL" id="JALPQF010000003">
    <property type="protein sequence ID" value="MCK8479724.1"/>
    <property type="molecule type" value="Genomic_DNA"/>
</dbReference>
<organism evidence="3 4">
    <name type="scientific">Psychroserpens algicola</name>
    <dbReference type="NCBI Taxonomy" id="1719034"/>
    <lineage>
        <taxon>Bacteria</taxon>
        <taxon>Pseudomonadati</taxon>
        <taxon>Bacteroidota</taxon>
        <taxon>Flavobacteriia</taxon>
        <taxon>Flavobacteriales</taxon>
        <taxon>Flavobacteriaceae</taxon>
        <taxon>Psychroserpens</taxon>
    </lineage>
</organism>
<dbReference type="PROSITE" id="PS51257">
    <property type="entry name" value="PROKAR_LIPOPROTEIN"/>
    <property type="match status" value="1"/>
</dbReference>
<dbReference type="Gene3D" id="3.40.50.1820">
    <property type="entry name" value="alpha/beta hydrolase"/>
    <property type="match status" value="1"/>
</dbReference>
<feature type="domain" description="BD-FAE-like" evidence="2">
    <location>
        <begin position="60"/>
        <end position="253"/>
    </location>
</feature>
<keyword evidence="4" id="KW-1185">Reference proteome</keyword>
<proteinExistence type="predicted"/>
<evidence type="ECO:0000313" key="3">
    <source>
        <dbReference type="EMBL" id="MCK8479724.1"/>
    </source>
</evidence>
<dbReference type="PANTHER" id="PTHR48081">
    <property type="entry name" value="AB HYDROLASE SUPERFAMILY PROTEIN C4A8.06C"/>
    <property type="match status" value="1"/>
</dbReference>
<dbReference type="GO" id="GO:0016787">
    <property type="term" value="F:hydrolase activity"/>
    <property type="evidence" value="ECO:0007669"/>
    <property type="project" value="UniProtKB-KW"/>
</dbReference>
<dbReference type="InterPro" id="IPR049492">
    <property type="entry name" value="BD-FAE-like_dom"/>
</dbReference>
<dbReference type="PANTHER" id="PTHR48081:SF13">
    <property type="entry name" value="ALPHA_BETA HYDROLASE"/>
    <property type="match status" value="1"/>
</dbReference>
<dbReference type="Pfam" id="PF20434">
    <property type="entry name" value="BD-FAE"/>
    <property type="match status" value="1"/>
</dbReference>
<sequence>MNYFNMKAIKTTLLIVFISLGIYSCTDDNSGPSDPQDQMPLEFRQELNVSYGTDSDQVFDIYLPANRTLATKVMILVHGGGWTSGDKSDMDPFKDIMLQDLPDIAIVNINYRLADENNQPYPMQIDDITSVVNLLKANQNDYVISDDFAFLGTSAGAHLSMLWSYAFDTDNNVKMVASVVGPTNFTDPAYLENDDPILQELIDTFGIDTSIEYLEEISPYHQVTAASPPTILFYGGQDPLIPTSQGLDMETQLANLGVTHQFTLYPNAGHGWIGLELIDTWTKLKAFTETHLED</sequence>
<evidence type="ECO:0000256" key="1">
    <source>
        <dbReference type="ARBA" id="ARBA00022801"/>
    </source>
</evidence>
<comment type="caution">
    <text evidence="3">The sequence shown here is derived from an EMBL/GenBank/DDBJ whole genome shotgun (WGS) entry which is preliminary data.</text>
</comment>
<dbReference type="InterPro" id="IPR050300">
    <property type="entry name" value="GDXG_lipolytic_enzyme"/>
</dbReference>